<feature type="transmembrane region" description="Helical" evidence="1">
    <location>
        <begin position="123"/>
        <end position="145"/>
    </location>
</feature>
<dbReference type="EMBL" id="JABANP010000258">
    <property type="protein sequence ID" value="KAF4685565.1"/>
    <property type="molecule type" value="Genomic_DNA"/>
</dbReference>
<comment type="caution">
    <text evidence="2">The sequence shown here is derived from an EMBL/GenBank/DDBJ whole genome shotgun (WGS) entry which is preliminary data.</text>
</comment>
<accession>A0A7J6NP08</accession>
<name>A0A7J6NP08_PEROL</name>
<evidence type="ECO:0000313" key="3">
    <source>
        <dbReference type="Proteomes" id="UP000541610"/>
    </source>
</evidence>
<dbReference type="AlphaFoldDB" id="A0A7J6NP08"/>
<keyword evidence="1" id="KW-1133">Transmembrane helix</keyword>
<gene>
    <name evidence="2" type="ORF">FOZ60_006393</name>
</gene>
<sequence>MLLEAVLVSKATFLSSPRTSPSSRRRIRSPRDAFVLLEKTGLALMFPIFHWRYSKPDKHDMYNILRRKFDPSASDPAIDVCRRRQESVRRRVIAQNGLVPGLLLGVSLPWWSLRRYNYQSKLIVLPFCAYLGAICGRIAGHGLSWRWVETDRQRMLGNLPAKVYYRPKTTASPPPAAATEGEEE</sequence>
<organism evidence="2 3">
    <name type="scientific">Perkinsus olseni</name>
    <name type="common">Perkinsus atlanticus</name>
    <dbReference type="NCBI Taxonomy" id="32597"/>
    <lineage>
        <taxon>Eukaryota</taxon>
        <taxon>Sar</taxon>
        <taxon>Alveolata</taxon>
        <taxon>Perkinsozoa</taxon>
        <taxon>Perkinsea</taxon>
        <taxon>Perkinsida</taxon>
        <taxon>Perkinsidae</taxon>
        <taxon>Perkinsus</taxon>
    </lineage>
</organism>
<reference evidence="2 3" key="1">
    <citation type="submission" date="2020-04" db="EMBL/GenBank/DDBJ databases">
        <title>Perkinsus olseni comparative genomics.</title>
        <authorList>
            <person name="Bogema D.R."/>
        </authorList>
    </citation>
    <scope>NUCLEOTIDE SEQUENCE [LARGE SCALE GENOMIC DNA]</scope>
    <source>
        <strain evidence="2">00978-12</strain>
    </source>
</reference>
<keyword evidence="1" id="KW-0812">Transmembrane</keyword>
<evidence type="ECO:0000313" key="2">
    <source>
        <dbReference type="EMBL" id="KAF4685565.1"/>
    </source>
</evidence>
<dbReference type="OrthoDB" id="419606at2759"/>
<protein>
    <submittedName>
        <fullName evidence="2">Uncharacterized protein</fullName>
    </submittedName>
</protein>
<evidence type="ECO:0000256" key="1">
    <source>
        <dbReference type="SAM" id="Phobius"/>
    </source>
</evidence>
<dbReference type="Proteomes" id="UP000541610">
    <property type="component" value="Unassembled WGS sequence"/>
</dbReference>
<keyword evidence="1" id="KW-0472">Membrane</keyword>
<feature type="transmembrane region" description="Helical" evidence="1">
    <location>
        <begin position="92"/>
        <end position="111"/>
    </location>
</feature>
<proteinExistence type="predicted"/>